<comment type="caution">
    <text evidence="1">The sequence shown here is derived from an EMBL/GenBank/DDBJ whole genome shotgun (WGS) entry which is preliminary data.</text>
</comment>
<name>A0ABT5YDI9_9GAMM</name>
<proteinExistence type="predicted"/>
<organism evidence="1 2">
    <name type="scientific">Marinobacter iranensis</name>
    <dbReference type="NCBI Taxonomy" id="2962607"/>
    <lineage>
        <taxon>Bacteria</taxon>
        <taxon>Pseudomonadati</taxon>
        <taxon>Pseudomonadota</taxon>
        <taxon>Gammaproteobacteria</taxon>
        <taxon>Pseudomonadales</taxon>
        <taxon>Marinobacteraceae</taxon>
        <taxon>Marinobacter</taxon>
    </lineage>
</organism>
<evidence type="ECO:0000313" key="2">
    <source>
        <dbReference type="Proteomes" id="UP001143391"/>
    </source>
</evidence>
<dbReference type="Proteomes" id="UP001143391">
    <property type="component" value="Unassembled WGS sequence"/>
</dbReference>
<gene>
    <name evidence="1" type="ORF">NLU14_16005</name>
</gene>
<dbReference type="InterPro" id="IPR024778">
    <property type="entry name" value="Put_cellulase"/>
</dbReference>
<dbReference type="Pfam" id="PF12876">
    <property type="entry name" value="Cellulase-like"/>
    <property type="match status" value="1"/>
</dbReference>
<sequence length="374" mass="43505">MLKPKLTHPLAIAMWDFSWLERRWPGAGYEDWDKALDELTERGYDAVRIDAYPHLIDADPEREWELLPVWSQHDWGSPATTRVRVQPALNEFIGKCAERNVKVALSTWFRQDADNVRMRINSPEDLGRIWVSTLNSIAEAGLLDTVLWVDLCNEWPEPLWAPFLGPDSGNSSNGDSGPSRTLPEIRRWMAESTAIVRQAYPELDYCFSYAAEYRNWQEQDVSFMDLLEPHIWMTQPELSDFDERIGFDLGKASFDPEMYEILARNAETTYRTDPAHWKNCLKEGIDLLAEWSRHADKPLITTEGWALVAYKDWPLLDWDWVKELCAFGVKEASETGRWIALSTSHFCGPQFEGMWRDVEWHRRLTDLIHKGDIK</sequence>
<accession>A0ABT5YDI9</accession>
<evidence type="ECO:0008006" key="3">
    <source>
        <dbReference type="Google" id="ProtNLM"/>
    </source>
</evidence>
<dbReference type="SUPFAM" id="SSF51445">
    <property type="entry name" value="(Trans)glycosidases"/>
    <property type="match status" value="1"/>
</dbReference>
<evidence type="ECO:0000313" key="1">
    <source>
        <dbReference type="EMBL" id="MDF0751734.1"/>
    </source>
</evidence>
<keyword evidence="2" id="KW-1185">Reference proteome</keyword>
<reference evidence="1" key="1">
    <citation type="submission" date="2022-07" db="EMBL/GenBank/DDBJ databases">
        <title>Marinobacter iranensis a new bacterium isolate from a hipersaline lake in Iran.</title>
        <authorList>
            <person name="Mohammad A.M.A."/>
            <person name="Cristina S.-P."/>
            <person name="Antonio V."/>
        </authorList>
    </citation>
    <scope>NUCLEOTIDE SEQUENCE</scope>
    <source>
        <strain evidence="1">71-i</strain>
    </source>
</reference>
<protein>
    <recommendedName>
        <fullName evidence="3">Cellulase</fullName>
    </recommendedName>
</protein>
<dbReference type="EMBL" id="JANCMW010000011">
    <property type="protein sequence ID" value="MDF0751734.1"/>
    <property type="molecule type" value="Genomic_DNA"/>
</dbReference>
<dbReference type="InterPro" id="IPR017853">
    <property type="entry name" value="GH"/>
</dbReference>
<dbReference type="Gene3D" id="3.20.20.80">
    <property type="entry name" value="Glycosidases"/>
    <property type="match status" value="1"/>
</dbReference>
<dbReference type="RefSeq" id="WP_275708328.1">
    <property type="nucleotide sequence ID" value="NZ_JANCMW010000011.1"/>
</dbReference>